<dbReference type="EMBL" id="PP510815">
    <property type="protein sequence ID" value="WXH71740.1"/>
    <property type="molecule type" value="mRNA"/>
</dbReference>
<keyword evidence="1" id="KW-0732">Signal</keyword>
<organism evidence="2">
    <name type="scientific">Ectomocoris sp</name>
    <dbReference type="NCBI Taxonomy" id="3104572"/>
    <lineage>
        <taxon>Eukaryota</taxon>
        <taxon>Metazoa</taxon>
        <taxon>Ecdysozoa</taxon>
        <taxon>Arthropoda</taxon>
        <taxon>Hexapoda</taxon>
        <taxon>Insecta</taxon>
        <taxon>Pterygota</taxon>
        <taxon>Neoptera</taxon>
        <taxon>Paraneoptera</taxon>
        <taxon>Hemiptera</taxon>
        <taxon>Heteroptera</taxon>
        <taxon>Panheteroptera</taxon>
        <taxon>Cimicomorpha</taxon>
        <taxon>Reduviidae</taxon>
        <taxon>Peiratinae</taxon>
        <taxon>Ectomocoris</taxon>
    </lineage>
</organism>
<feature type="signal peptide" evidence="1">
    <location>
        <begin position="1"/>
        <end position="19"/>
    </location>
</feature>
<feature type="chain" id="PRO_5044251792" evidence="1">
    <location>
        <begin position="20"/>
        <end position="127"/>
    </location>
</feature>
<evidence type="ECO:0000256" key="1">
    <source>
        <dbReference type="SAM" id="SignalP"/>
    </source>
</evidence>
<dbReference type="PANTHER" id="PTHR37685">
    <property type="entry name" value="GEO11136P1-RELATED"/>
    <property type="match status" value="1"/>
</dbReference>
<name>A0AB38ZEA3_9HEMI</name>
<protein>
    <submittedName>
        <fullName evidence="2">Heteropteran venom family 3 protein 1</fullName>
    </submittedName>
</protein>
<accession>A0AB38ZEA3</accession>
<dbReference type="PANTHER" id="PTHR37685:SF1">
    <property type="entry name" value="GEO11136P1-RELATED"/>
    <property type="match status" value="1"/>
</dbReference>
<proteinExistence type="evidence at transcript level"/>
<evidence type="ECO:0000313" key="2">
    <source>
        <dbReference type="EMBL" id="WXH71740.1"/>
    </source>
</evidence>
<dbReference type="Pfam" id="PF15868">
    <property type="entry name" value="MBF2"/>
    <property type="match status" value="1"/>
</dbReference>
<sequence>MYIKLILLVSLGLIATGLAYPKTACGSGPTHHLILGNRQYGDRMLYTAREKMPSAMLRVKTLDVQWPLKGMQSHERITRIEVLDQKDKGTGGCAFLANGGVGDNHVKLHLKTQRGGSFDFVVNIYGR</sequence>
<dbReference type="InterPro" id="IPR031734">
    <property type="entry name" value="MBF2"/>
</dbReference>
<reference evidence="2" key="1">
    <citation type="submission" date="2024-03" db="EMBL/GenBank/DDBJ databases">
        <authorList>
            <person name="Jin J.A."/>
            <person name="King G.A."/>
            <person name="Walker A."/>
        </authorList>
    </citation>
    <scope>NUCLEOTIDE SEQUENCE</scope>
</reference>
<dbReference type="AlphaFoldDB" id="A0AB38ZEA3"/>